<dbReference type="InterPro" id="IPR051043">
    <property type="entry name" value="Sulfatase_Mod_Factor_Kinase"/>
</dbReference>
<dbReference type="Pfam" id="PF03781">
    <property type="entry name" value="FGE-sulfatase"/>
    <property type="match status" value="1"/>
</dbReference>
<organism evidence="2 3">
    <name type="scientific">Rhodomicrobium udaipurense</name>
    <dbReference type="NCBI Taxonomy" id="1202716"/>
    <lineage>
        <taxon>Bacteria</taxon>
        <taxon>Pseudomonadati</taxon>
        <taxon>Pseudomonadota</taxon>
        <taxon>Alphaproteobacteria</taxon>
        <taxon>Hyphomicrobiales</taxon>
        <taxon>Hyphomicrobiaceae</taxon>
        <taxon>Rhodomicrobium</taxon>
    </lineage>
</organism>
<reference evidence="2 3" key="1">
    <citation type="submission" date="2020-12" db="EMBL/GenBank/DDBJ databases">
        <title>Revised draft genomes of Rhodomicrobium vannielii ATCC 17100 and Rhodomicrobium udaipurense JA643.</title>
        <authorList>
            <person name="Conners E.M."/>
            <person name="Davenport E.J."/>
            <person name="Bose A."/>
        </authorList>
    </citation>
    <scope>NUCLEOTIDE SEQUENCE [LARGE SCALE GENOMIC DNA]</scope>
    <source>
        <strain evidence="2 3">JA643</strain>
    </source>
</reference>
<keyword evidence="3" id="KW-1185">Reference proteome</keyword>
<comment type="caution">
    <text evidence="2">The sequence shown here is derived from an EMBL/GenBank/DDBJ whole genome shotgun (WGS) entry which is preliminary data.</text>
</comment>
<evidence type="ECO:0000313" key="2">
    <source>
        <dbReference type="EMBL" id="MBJ7542567.1"/>
    </source>
</evidence>
<protein>
    <submittedName>
        <fullName evidence="2">Formylglycine-generating enzyme family protein</fullName>
    </submittedName>
</protein>
<accession>A0A8I1G8M6</accession>
<dbReference type="PANTHER" id="PTHR23150">
    <property type="entry name" value="SULFATASE MODIFYING FACTOR 1, 2"/>
    <property type="match status" value="1"/>
</dbReference>
<proteinExistence type="predicted"/>
<dbReference type="GO" id="GO:0120147">
    <property type="term" value="F:formylglycine-generating oxidase activity"/>
    <property type="evidence" value="ECO:0007669"/>
    <property type="project" value="TreeGrafter"/>
</dbReference>
<evidence type="ECO:0000259" key="1">
    <source>
        <dbReference type="Pfam" id="PF03781"/>
    </source>
</evidence>
<dbReference type="InterPro" id="IPR042095">
    <property type="entry name" value="SUMF_sf"/>
</dbReference>
<dbReference type="InterPro" id="IPR005532">
    <property type="entry name" value="SUMF_dom"/>
</dbReference>
<dbReference type="EMBL" id="JAEMUK010000007">
    <property type="protein sequence ID" value="MBJ7542567.1"/>
    <property type="molecule type" value="Genomic_DNA"/>
</dbReference>
<dbReference type="PANTHER" id="PTHR23150:SF35">
    <property type="entry name" value="BLL6746 PROTEIN"/>
    <property type="match status" value="1"/>
</dbReference>
<gene>
    <name evidence="2" type="ORF">JDN41_03245</name>
</gene>
<sequence length="338" mass="37554">MGRSILSIIFGSRSAAADDLPAFAPVVEAPAAPVRVETEEERAERERLEALYREEGRIEVDAPHPTNEHGRWFLPGAGKTEWFTDMEHGPELVVVPSGRFLQGAPNDEPQREAWEVGAESPQHETTIPKPFAIGRAAVTRREFKAFVAATGHDAGTLRNHGFAQDDSHPIIGVSWKDAAAYVEWLSKITRKQYRLPSEAEWEYAARAGTTTPFWWGASITPEQANYNGTHVYEGGGEAGVHRRGTVPVLEFEANPWGLYQVHGNVSEWCADQWHRGYWEKKDHLKASGGPQVNGNSGHVLRGGSWNDGPQFLRAASRSRLYGDIRLGYYGFRVARSIA</sequence>
<feature type="domain" description="Sulfatase-modifying factor enzyme-like" evidence="1">
    <location>
        <begin position="90"/>
        <end position="335"/>
    </location>
</feature>
<dbReference type="RefSeq" id="WP_052037617.1">
    <property type="nucleotide sequence ID" value="NZ_JAEMUK010000007.1"/>
</dbReference>
<dbReference type="Gene3D" id="3.90.1580.10">
    <property type="entry name" value="paralog of FGE (formylglycine-generating enzyme)"/>
    <property type="match status" value="1"/>
</dbReference>
<dbReference type="Proteomes" id="UP000623250">
    <property type="component" value="Unassembled WGS sequence"/>
</dbReference>
<dbReference type="AlphaFoldDB" id="A0A8I1G8M6"/>
<dbReference type="SUPFAM" id="SSF56436">
    <property type="entry name" value="C-type lectin-like"/>
    <property type="match status" value="1"/>
</dbReference>
<dbReference type="InterPro" id="IPR016187">
    <property type="entry name" value="CTDL_fold"/>
</dbReference>
<name>A0A8I1G8M6_9HYPH</name>
<evidence type="ECO:0000313" key="3">
    <source>
        <dbReference type="Proteomes" id="UP000623250"/>
    </source>
</evidence>